<dbReference type="GO" id="GO:0005634">
    <property type="term" value="C:nucleus"/>
    <property type="evidence" value="ECO:0007669"/>
    <property type="project" value="UniProtKB-ARBA"/>
</dbReference>
<dbReference type="Gene3D" id="3.30.160.60">
    <property type="entry name" value="Classic Zinc Finger"/>
    <property type="match status" value="9"/>
</dbReference>
<sequence>MILHDQSYIEVKEEITIEEHHLPEFENLGRLEADNNHTSNGERLNTLKGTKICAEGLHDSDYESYVQVKEEITIVEHYLSEFENLVEAGMEADRTLDFKQKTKDILARHRKEHMGRLHYQSYIQVKEEMTIEEHHLPEFENLGGLVANNHQTLDLKQKTTANLARLRKEHMGRFQMDSFTKVKEEITIDEHDLTTYDTLELDADNDSTCNVETRNTVMQSNPCSKPNRDSLHLKEHLFTHPGERSHACETFPFRCQVETLPLSIEVSIQKKLCTSARVVIKGSYTQQVDIPTRLQNEWYIPIKEEITIDEHDLLEVQNLEIKADERRTLNTKDQKTSKNVLCCKICSQPCGELIFYFRLQNEWYIPIKEEITIDEHDLLEVQNLEIKADERRTLNTKDQKTSKNVLCCKICSQPCGGLLELNEHLLTHPQERTHGCDVCGLKFKWRKNLVQHRNTHFKKCNICQKQFKWDSDVLIHARTHSDDRPFVCDFCSSPHQSKHELEVRRNRQAKEKHYNCEICHKSFLTMTSFLRHEVVHSEYRPFECDFCEQTFKSKQFLQAHRNTHTKEKYYECEVCHERFLSSQVLCNHKIVHSDHRPFECDICKKTFKEKRSLQVHRNTHTKEKRYECEVCHKSFLTISGLCHHEVVHSDQRPFECDICKQTFKVKFILQRHRNLHTKLKHYECEVCHKIFFSIDDLRTHKPVHSDAPF</sequence>
<keyword evidence="2" id="KW-0677">Repeat</keyword>
<feature type="domain" description="C2H2-type" evidence="6">
    <location>
        <begin position="434"/>
        <end position="456"/>
    </location>
</feature>
<feature type="domain" description="C2H2-type" evidence="6">
    <location>
        <begin position="682"/>
        <end position="709"/>
    </location>
</feature>
<dbReference type="Pfam" id="PF00096">
    <property type="entry name" value="zf-C2H2"/>
    <property type="match status" value="2"/>
</dbReference>
<keyword evidence="3 5" id="KW-0863">Zinc-finger</keyword>
<protein>
    <recommendedName>
        <fullName evidence="6">C2H2-type domain-containing protein</fullName>
    </recommendedName>
</protein>
<name>A0AAR5PID4_DENPD</name>
<feature type="domain" description="C2H2-type" evidence="6">
    <location>
        <begin position="626"/>
        <end position="653"/>
    </location>
</feature>
<dbReference type="PROSITE" id="PS50157">
    <property type="entry name" value="ZINC_FINGER_C2H2_2"/>
    <property type="match status" value="9"/>
</dbReference>
<dbReference type="GO" id="GO:0008270">
    <property type="term" value="F:zinc ion binding"/>
    <property type="evidence" value="ECO:0007669"/>
    <property type="project" value="UniProtKB-KW"/>
</dbReference>
<feature type="domain" description="C2H2-type" evidence="6">
    <location>
        <begin position="514"/>
        <end position="541"/>
    </location>
</feature>
<proteinExistence type="predicted"/>
<dbReference type="SMART" id="SM00355">
    <property type="entry name" value="ZnF_C2H2"/>
    <property type="match status" value="10"/>
</dbReference>
<dbReference type="PANTHER" id="PTHR24379">
    <property type="entry name" value="KRAB AND ZINC FINGER DOMAIN-CONTAINING"/>
    <property type="match status" value="1"/>
</dbReference>
<dbReference type="Proteomes" id="UP000019118">
    <property type="component" value="Unassembled WGS sequence"/>
</dbReference>
<feature type="domain" description="C2H2-type" evidence="6">
    <location>
        <begin position="458"/>
        <end position="485"/>
    </location>
</feature>
<evidence type="ECO:0000313" key="7">
    <source>
        <dbReference type="EnsemblMetazoa" id="XP_019760647.1"/>
    </source>
</evidence>
<dbReference type="PANTHER" id="PTHR24379:SF121">
    <property type="entry name" value="C2H2-TYPE DOMAIN-CONTAINING PROTEIN"/>
    <property type="match status" value="1"/>
</dbReference>
<reference evidence="8" key="1">
    <citation type="journal article" date="2013" name="Genome Biol.">
        <title>Draft genome of the mountain pine beetle, Dendroctonus ponderosae Hopkins, a major forest pest.</title>
        <authorList>
            <person name="Keeling C.I."/>
            <person name="Yuen M.M."/>
            <person name="Liao N.Y."/>
            <person name="Docking T.R."/>
            <person name="Chan S.K."/>
            <person name="Taylor G.A."/>
            <person name="Palmquist D.L."/>
            <person name="Jackman S.D."/>
            <person name="Nguyen A."/>
            <person name="Li M."/>
            <person name="Henderson H."/>
            <person name="Janes J.K."/>
            <person name="Zhao Y."/>
            <person name="Pandoh P."/>
            <person name="Moore R."/>
            <person name="Sperling F.A."/>
            <person name="Huber D.P."/>
            <person name="Birol I."/>
            <person name="Jones S.J."/>
            <person name="Bohlmann J."/>
        </authorList>
    </citation>
    <scope>NUCLEOTIDE SEQUENCE</scope>
</reference>
<keyword evidence="1" id="KW-0479">Metal-binding</keyword>
<evidence type="ECO:0000313" key="8">
    <source>
        <dbReference type="Proteomes" id="UP000019118"/>
    </source>
</evidence>
<dbReference type="EnsemblMetazoa" id="XM_019905088.1">
    <property type="protein sequence ID" value="XP_019760647.1"/>
    <property type="gene ID" value="LOC109538048"/>
</dbReference>
<dbReference type="SUPFAM" id="SSF57667">
    <property type="entry name" value="beta-beta-alpha zinc fingers"/>
    <property type="match status" value="6"/>
</dbReference>
<evidence type="ECO:0000256" key="1">
    <source>
        <dbReference type="ARBA" id="ARBA00022723"/>
    </source>
</evidence>
<keyword evidence="4" id="KW-0862">Zinc</keyword>
<dbReference type="PROSITE" id="PS00028">
    <property type="entry name" value="ZINC_FINGER_C2H2_1"/>
    <property type="match status" value="9"/>
</dbReference>
<feature type="domain" description="C2H2-type" evidence="6">
    <location>
        <begin position="654"/>
        <end position="681"/>
    </location>
</feature>
<evidence type="ECO:0000256" key="3">
    <source>
        <dbReference type="ARBA" id="ARBA00022771"/>
    </source>
</evidence>
<evidence type="ECO:0000256" key="2">
    <source>
        <dbReference type="ARBA" id="ARBA00022737"/>
    </source>
</evidence>
<feature type="domain" description="C2H2-type" evidence="6">
    <location>
        <begin position="570"/>
        <end position="597"/>
    </location>
</feature>
<evidence type="ECO:0000256" key="4">
    <source>
        <dbReference type="ARBA" id="ARBA00022833"/>
    </source>
</evidence>
<dbReference type="InterPro" id="IPR013087">
    <property type="entry name" value="Znf_C2H2_type"/>
</dbReference>
<evidence type="ECO:0000256" key="5">
    <source>
        <dbReference type="PROSITE-ProRule" id="PRU00042"/>
    </source>
</evidence>
<dbReference type="AlphaFoldDB" id="A0AAR5PID4"/>
<dbReference type="InterPro" id="IPR036236">
    <property type="entry name" value="Znf_C2H2_sf"/>
</dbReference>
<feature type="domain" description="C2H2-type" evidence="6">
    <location>
        <begin position="598"/>
        <end position="625"/>
    </location>
</feature>
<keyword evidence="8" id="KW-1185">Reference proteome</keyword>
<evidence type="ECO:0000259" key="6">
    <source>
        <dbReference type="PROSITE" id="PS50157"/>
    </source>
</evidence>
<feature type="domain" description="C2H2-type" evidence="6">
    <location>
        <begin position="542"/>
        <end position="569"/>
    </location>
</feature>
<organism evidence="7 8">
    <name type="scientific">Dendroctonus ponderosae</name>
    <name type="common">Mountain pine beetle</name>
    <dbReference type="NCBI Taxonomy" id="77166"/>
    <lineage>
        <taxon>Eukaryota</taxon>
        <taxon>Metazoa</taxon>
        <taxon>Ecdysozoa</taxon>
        <taxon>Arthropoda</taxon>
        <taxon>Hexapoda</taxon>
        <taxon>Insecta</taxon>
        <taxon>Pterygota</taxon>
        <taxon>Neoptera</taxon>
        <taxon>Endopterygota</taxon>
        <taxon>Coleoptera</taxon>
        <taxon>Polyphaga</taxon>
        <taxon>Cucujiformia</taxon>
        <taxon>Curculionidae</taxon>
        <taxon>Scolytinae</taxon>
        <taxon>Dendroctonus</taxon>
    </lineage>
</organism>
<accession>A0AAR5PID4</accession>
<dbReference type="FunFam" id="3.30.160.60:FF:000446">
    <property type="entry name" value="Zinc finger protein"/>
    <property type="match status" value="1"/>
</dbReference>
<reference evidence="7" key="2">
    <citation type="submission" date="2024-08" db="UniProtKB">
        <authorList>
            <consortium name="EnsemblMetazoa"/>
        </authorList>
    </citation>
    <scope>IDENTIFICATION</scope>
</reference>